<gene>
    <name evidence="1" type="ORF">GEV33_000392</name>
</gene>
<keyword evidence="2" id="KW-1185">Reference proteome</keyword>
<accession>A0A8J6LH07</accession>
<dbReference type="Proteomes" id="UP000719412">
    <property type="component" value="Unassembled WGS sequence"/>
</dbReference>
<dbReference type="AlphaFoldDB" id="A0A8J6LH07"/>
<name>A0A8J6LH07_TENMO</name>
<comment type="caution">
    <text evidence="1">The sequence shown here is derived from an EMBL/GenBank/DDBJ whole genome shotgun (WGS) entry which is preliminary data.</text>
</comment>
<dbReference type="EMBL" id="JABDTM020002512">
    <property type="protein sequence ID" value="KAH0822399.1"/>
    <property type="molecule type" value="Genomic_DNA"/>
</dbReference>
<dbReference type="PANTHER" id="PTHR15555:SF0">
    <property type="entry name" value="ZINC FINGER HIT DOMAIN-CONTAINING PROTEIN 2"/>
    <property type="match status" value="1"/>
</dbReference>
<proteinExistence type="predicted"/>
<protein>
    <submittedName>
        <fullName evidence="1">Uncharacterized protein</fullName>
    </submittedName>
</protein>
<evidence type="ECO:0000313" key="1">
    <source>
        <dbReference type="EMBL" id="KAH0822399.1"/>
    </source>
</evidence>
<evidence type="ECO:0000313" key="2">
    <source>
        <dbReference type="Proteomes" id="UP000719412"/>
    </source>
</evidence>
<sequence length="324" mass="37633">MLEILKRNHLNDEEDSELDSDDEDDVADITNRLAGVDLDNADQVWEKLTEDEQQEFIAFLKSEDVTKLIPSWDPWWLHRSKNVEEVNSSQEYKSKCPQIVKIKNFRDISKRDPANCVKYNLVNVLAAYAFATRYFNGEYYDFYKEVVSCVVALSLCLKVNQNFEDFETALKSVQVLCTESDWIVADLENFQLLREDLDKIMKGPNNNEQNFYILCALSDLHKLLNLALTKKEQKSTFSKNFSNDHFPEVKLESKNKIKTCLRKIQVELSNQESVFDPRQPLKFPPLHVFNDFVKTDRRSRSVGGGDVTRPVKLSEIFVRRLAVS</sequence>
<reference evidence="1" key="2">
    <citation type="submission" date="2021-08" db="EMBL/GenBank/DDBJ databases">
        <authorList>
            <person name="Eriksson T."/>
        </authorList>
    </citation>
    <scope>NUCLEOTIDE SEQUENCE</scope>
    <source>
        <strain evidence="1">Stoneville</strain>
        <tissue evidence="1">Whole head</tissue>
    </source>
</reference>
<reference evidence="1" key="1">
    <citation type="journal article" date="2020" name="J Insects Food Feed">
        <title>The yellow mealworm (Tenebrio molitor) genome: a resource for the emerging insects as food and feed industry.</title>
        <authorList>
            <person name="Eriksson T."/>
            <person name="Andere A."/>
            <person name="Kelstrup H."/>
            <person name="Emery V."/>
            <person name="Picard C."/>
        </authorList>
    </citation>
    <scope>NUCLEOTIDE SEQUENCE</scope>
    <source>
        <strain evidence="1">Stoneville</strain>
        <tissue evidence="1">Whole head</tissue>
    </source>
</reference>
<dbReference type="InterPro" id="IPR039646">
    <property type="entry name" value="ZNHIT2"/>
</dbReference>
<organism evidence="1 2">
    <name type="scientific">Tenebrio molitor</name>
    <name type="common">Yellow mealworm beetle</name>
    <dbReference type="NCBI Taxonomy" id="7067"/>
    <lineage>
        <taxon>Eukaryota</taxon>
        <taxon>Metazoa</taxon>
        <taxon>Ecdysozoa</taxon>
        <taxon>Arthropoda</taxon>
        <taxon>Hexapoda</taxon>
        <taxon>Insecta</taxon>
        <taxon>Pterygota</taxon>
        <taxon>Neoptera</taxon>
        <taxon>Endopterygota</taxon>
        <taxon>Coleoptera</taxon>
        <taxon>Polyphaga</taxon>
        <taxon>Cucujiformia</taxon>
        <taxon>Tenebrionidae</taxon>
        <taxon>Tenebrio</taxon>
    </lineage>
</organism>
<dbReference type="PANTHER" id="PTHR15555">
    <property type="entry name" value="ZINC FINGER HIT DOMAIN CONTAINING PROTEIN 2 PROTEIN FON -RELATED"/>
    <property type="match status" value="1"/>
</dbReference>